<accession>A0A437C8W1</accession>
<reference evidence="1 2" key="1">
    <citation type="submission" date="2018-11" db="EMBL/GenBank/DDBJ databases">
        <authorList>
            <person name="Lopez-Roques C."/>
            <person name="Donnadieu C."/>
            <person name="Bouchez O."/>
            <person name="Klopp C."/>
            <person name="Cabau C."/>
            <person name="Zahm M."/>
        </authorList>
    </citation>
    <scope>NUCLEOTIDE SEQUENCE [LARGE SCALE GENOMIC DNA]</scope>
    <source>
        <strain evidence="1">RS831</strain>
        <tissue evidence="1">Whole body</tissue>
    </source>
</reference>
<dbReference type="OrthoDB" id="6088188at2759"/>
<evidence type="ECO:0000313" key="1">
    <source>
        <dbReference type="EMBL" id="RVE59185.1"/>
    </source>
</evidence>
<dbReference type="Proteomes" id="UP000283210">
    <property type="component" value="Chromosome 20"/>
</dbReference>
<gene>
    <name evidence="1" type="ORF">OJAV_G00201610</name>
</gene>
<evidence type="ECO:0000313" key="2">
    <source>
        <dbReference type="Proteomes" id="UP000283210"/>
    </source>
</evidence>
<dbReference type="AlphaFoldDB" id="A0A437C8W1"/>
<proteinExistence type="predicted"/>
<sequence length="149" mass="16946">MCIRTPQKVFPSAKSCPLLCTDSTLCSPTPVMLRNDRAIEDQLSKSLEWMNTLVPGSWADEQQEAGRNESKSPDTLEGKAILQCCCSCHHPQNCCGRKYSHPHHMSCSIEEWEKMMEGLQHFHSVFNNMVKKFSEEQAAVYGMFSDTER</sequence>
<protein>
    <submittedName>
        <fullName evidence="1">Uncharacterized protein</fullName>
    </submittedName>
</protein>
<name>A0A437C8W1_ORYJA</name>
<dbReference type="EMBL" id="CM012456">
    <property type="protein sequence ID" value="RVE59185.1"/>
    <property type="molecule type" value="Genomic_DNA"/>
</dbReference>
<keyword evidence="2" id="KW-1185">Reference proteome</keyword>
<reference evidence="1 2" key="2">
    <citation type="submission" date="2019-01" db="EMBL/GenBank/DDBJ databases">
        <title>A chromosome length genome reference of the Java medaka (oryzias javanicus).</title>
        <authorList>
            <person name="Herpin A."/>
            <person name="Takehana Y."/>
            <person name="Naruse K."/>
            <person name="Ansai S."/>
            <person name="Kawaguchi M."/>
        </authorList>
    </citation>
    <scope>NUCLEOTIDE SEQUENCE [LARGE SCALE GENOMIC DNA]</scope>
    <source>
        <strain evidence="1">RS831</strain>
        <tissue evidence="1">Whole body</tissue>
    </source>
</reference>
<organism evidence="1 2">
    <name type="scientific">Oryzias javanicus</name>
    <name type="common">Javanese ricefish</name>
    <name type="synonym">Aplocheilus javanicus</name>
    <dbReference type="NCBI Taxonomy" id="123683"/>
    <lineage>
        <taxon>Eukaryota</taxon>
        <taxon>Metazoa</taxon>
        <taxon>Chordata</taxon>
        <taxon>Craniata</taxon>
        <taxon>Vertebrata</taxon>
        <taxon>Euteleostomi</taxon>
        <taxon>Actinopterygii</taxon>
        <taxon>Neopterygii</taxon>
        <taxon>Teleostei</taxon>
        <taxon>Neoteleostei</taxon>
        <taxon>Acanthomorphata</taxon>
        <taxon>Ovalentaria</taxon>
        <taxon>Atherinomorphae</taxon>
        <taxon>Beloniformes</taxon>
        <taxon>Adrianichthyidae</taxon>
        <taxon>Oryziinae</taxon>
        <taxon>Oryzias</taxon>
    </lineage>
</organism>